<gene>
    <name evidence="2" type="ORF">AMPC_24100</name>
</gene>
<feature type="compositionally biased region" description="Basic and acidic residues" evidence="1">
    <location>
        <begin position="81"/>
        <end position="96"/>
    </location>
</feature>
<evidence type="ECO:0000256" key="1">
    <source>
        <dbReference type="SAM" id="MobiDB-lite"/>
    </source>
</evidence>
<dbReference type="EMBL" id="AP025592">
    <property type="protein sequence ID" value="BDG09297.1"/>
    <property type="molecule type" value="Genomic_DNA"/>
</dbReference>
<proteinExistence type="predicted"/>
<feature type="region of interest" description="Disordered" evidence="1">
    <location>
        <begin position="1"/>
        <end position="96"/>
    </location>
</feature>
<reference evidence="3" key="1">
    <citation type="journal article" date="2022" name="Int. J. Syst. Evol. Microbiol.">
        <title>Anaeromyxobacter oryzae sp. nov., Anaeromyxobacter diazotrophicus sp. nov. and Anaeromyxobacter paludicola sp. nov., isolated from paddy soils.</title>
        <authorList>
            <person name="Itoh H."/>
            <person name="Xu Z."/>
            <person name="Mise K."/>
            <person name="Masuda Y."/>
            <person name="Ushijima N."/>
            <person name="Hayakawa C."/>
            <person name="Shiratori Y."/>
            <person name="Senoo K."/>
        </authorList>
    </citation>
    <scope>NUCLEOTIDE SEQUENCE [LARGE SCALE GENOMIC DNA]</scope>
    <source>
        <strain evidence="3">Red630</strain>
    </source>
</reference>
<evidence type="ECO:0000313" key="3">
    <source>
        <dbReference type="Proteomes" id="UP001162734"/>
    </source>
</evidence>
<sequence>MPKRTRPFDDDETALGEEPTAQPSQRPRYDDDAEDRVVPTANVGGAAPTELGGDSGGDLPGSIDDLSSLSEPEPPEPPEVDALHVSRSVESDRRRG</sequence>
<feature type="compositionally biased region" description="Low complexity" evidence="1">
    <location>
        <begin position="60"/>
        <end position="71"/>
    </location>
</feature>
<protein>
    <submittedName>
        <fullName evidence="2">Uncharacterized protein</fullName>
    </submittedName>
</protein>
<dbReference type="Proteomes" id="UP001162734">
    <property type="component" value="Chromosome"/>
</dbReference>
<accession>A0ABM7XBU5</accession>
<dbReference type="RefSeq" id="WP_248341345.1">
    <property type="nucleotide sequence ID" value="NZ_AP025592.1"/>
</dbReference>
<keyword evidence="3" id="KW-1185">Reference proteome</keyword>
<organism evidence="2 3">
    <name type="scientific">Anaeromyxobacter paludicola</name>
    <dbReference type="NCBI Taxonomy" id="2918171"/>
    <lineage>
        <taxon>Bacteria</taxon>
        <taxon>Pseudomonadati</taxon>
        <taxon>Myxococcota</taxon>
        <taxon>Myxococcia</taxon>
        <taxon>Myxococcales</taxon>
        <taxon>Cystobacterineae</taxon>
        <taxon>Anaeromyxobacteraceae</taxon>
        <taxon>Anaeromyxobacter</taxon>
    </lineage>
</organism>
<evidence type="ECO:0000313" key="2">
    <source>
        <dbReference type="EMBL" id="BDG09297.1"/>
    </source>
</evidence>
<name>A0ABM7XBU5_9BACT</name>